<evidence type="ECO:0000313" key="2">
    <source>
        <dbReference type="EMBL" id="HIS37571.1"/>
    </source>
</evidence>
<comment type="caution">
    <text evidence="2">The sequence shown here is derived from an EMBL/GenBank/DDBJ whole genome shotgun (WGS) entry which is preliminary data.</text>
</comment>
<accession>A0A9D1F149</accession>
<dbReference type="Pfam" id="PF19808">
    <property type="entry name" value="DUF6291"/>
    <property type="match status" value="1"/>
</dbReference>
<evidence type="ECO:0000313" key="3">
    <source>
        <dbReference type="Proteomes" id="UP000823928"/>
    </source>
</evidence>
<dbReference type="InterPro" id="IPR046258">
    <property type="entry name" value="DUF6291"/>
</dbReference>
<evidence type="ECO:0000259" key="1">
    <source>
        <dbReference type="Pfam" id="PF19808"/>
    </source>
</evidence>
<proteinExistence type="predicted"/>
<feature type="domain" description="DUF6291" evidence="1">
    <location>
        <begin position="75"/>
        <end position="143"/>
    </location>
</feature>
<gene>
    <name evidence="2" type="ORF">IAC10_13275</name>
</gene>
<organism evidence="2 3">
    <name type="scientific">Candidatus Scatousia excrementigallinarum</name>
    <dbReference type="NCBI Taxonomy" id="2840935"/>
    <lineage>
        <taxon>Bacteria</taxon>
        <taxon>Candidatus Scatousia</taxon>
    </lineage>
</organism>
<reference evidence="2" key="2">
    <citation type="journal article" date="2021" name="PeerJ">
        <title>Extensive microbial diversity within the chicken gut microbiome revealed by metagenomics and culture.</title>
        <authorList>
            <person name="Gilroy R."/>
            <person name="Ravi A."/>
            <person name="Getino M."/>
            <person name="Pursley I."/>
            <person name="Horton D.L."/>
            <person name="Alikhan N.F."/>
            <person name="Baker D."/>
            <person name="Gharbi K."/>
            <person name="Hall N."/>
            <person name="Watson M."/>
            <person name="Adriaenssens E.M."/>
            <person name="Foster-Nyarko E."/>
            <person name="Jarju S."/>
            <person name="Secka A."/>
            <person name="Antonio M."/>
            <person name="Oren A."/>
            <person name="Chaudhuri R.R."/>
            <person name="La Ragione R."/>
            <person name="Hildebrand F."/>
            <person name="Pallen M.J."/>
        </authorList>
    </citation>
    <scope>NUCLEOTIDE SEQUENCE</scope>
    <source>
        <strain evidence="2">6276</strain>
    </source>
</reference>
<reference evidence="2" key="1">
    <citation type="submission" date="2020-10" db="EMBL/GenBank/DDBJ databases">
        <authorList>
            <person name="Gilroy R."/>
        </authorList>
    </citation>
    <scope>NUCLEOTIDE SEQUENCE</scope>
    <source>
        <strain evidence="2">6276</strain>
    </source>
</reference>
<dbReference type="AlphaFoldDB" id="A0A9D1F149"/>
<sequence>MTDKFYFYITYADITGDLTDVQAGIFIKKMCRFFFADEEFNPNSTDRVTGILLLLKDELEEQKENSPPYRKRCASFTFRSVYANIFYSLKDAQAGLLIKKICDYRFGGNRVNGKDTAAIDRYFDMLKNDITKSANRAANSRRRHYTLEKIYRDFPYIAGKLPRWDEALAGISMRELYEFIASDRAVQSENMSDILLMFKDHKCWQEYEDDRGGKHD</sequence>
<protein>
    <recommendedName>
        <fullName evidence="1">DUF6291 domain-containing protein</fullName>
    </recommendedName>
</protein>
<dbReference type="Proteomes" id="UP000823928">
    <property type="component" value="Unassembled WGS sequence"/>
</dbReference>
<name>A0A9D1F149_9BACT</name>
<dbReference type="EMBL" id="DVIU01000273">
    <property type="protein sequence ID" value="HIS37571.1"/>
    <property type="molecule type" value="Genomic_DNA"/>
</dbReference>